<organism evidence="3">
    <name type="scientific">Schlesneria paludicola</name>
    <dbReference type="NCBI Taxonomy" id="360056"/>
    <lineage>
        <taxon>Bacteria</taxon>
        <taxon>Pseudomonadati</taxon>
        <taxon>Planctomycetota</taxon>
        <taxon>Planctomycetia</taxon>
        <taxon>Planctomycetales</taxon>
        <taxon>Planctomycetaceae</taxon>
        <taxon>Schlesneria</taxon>
    </lineage>
</organism>
<dbReference type="InterPro" id="IPR003675">
    <property type="entry name" value="Rce1/LyrA-like_dom"/>
</dbReference>
<dbReference type="AlphaFoldDB" id="A0A7C4LN75"/>
<dbReference type="EMBL" id="DSVQ01000018">
    <property type="protein sequence ID" value="HGT40696.1"/>
    <property type="molecule type" value="Genomic_DNA"/>
</dbReference>
<feature type="transmembrane region" description="Helical" evidence="1">
    <location>
        <begin position="131"/>
        <end position="151"/>
    </location>
</feature>
<comment type="caution">
    <text evidence="3">The sequence shown here is derived from an EMBL/GenBank/DDBJ whole genome shotgun (WGS) entry which is preliminary data.</text>
</comment>
<keyword evidence="3" id="KW-0645">Protease</keyword>
<dbReference type="GO" id="GO:0008237">
    <property type="term" value="F:metallopeptidase activity"/>
    <property type="evidence" value="ECO:0007669"/>
    <property type="project" value="UniProtKB-KW"/>
</dbReference>
<dbReference type="PANTHER" id="PTHR43592:SF15">
    <property type="entry name" value="CAAX AMINO TERMINAL PROTEASE FAMILY PROTEIN"/>
    <property type="match status" value="1"/>
</dbReference>
<evidence type="ECO:0000313" key="3">
    <source>
        <dbReference type="EMBL" id="HGT40696.1"/>
    </source>
</evidence>
<keyword evidence="1" id="KW-0812">Transmembrane</keyword>
<dbReference type="GO" id="GO:0004175">
    <property type="term" value="F:endopeptidase activity"/>
    <property type="evidence" value="ECO:0007669"/>
    <property type="project" value="UniProtKB-ARBA"/>
</dbReference>
<feature type="transmembrane region" description="Helical" evidence="1">
    <location>
        <begin position="205"/>
        <end position="225"/>
    </location>
</feature>
<protein>
    <submittedName>
        <fullName evidence="3">CPBP family intramembrane metalloprotease</fullName>
    </submittedName>
</protein>
<keyword evidence="3" id="KW-0378">Hydrolase</keyword>
<proteinExistence type="predicted"/>
<evidence type="ECO:0000256" key="1">
    <source>
        <dbReference type="SAM" id="Phobius"/>
    </source>
</evidence>
<name>A0A7C4LN75_9PLAN</name>
<dbReference type="GO" id="GO:0006508">
    <property type="term" value="P:proteolysis"/>
    <property type="evidence" value="ECO:0007669"/>
    <property type="project" value="UniProtKB-KW"/>
</dbReference>
<feature type="transmembrane region" description="Helical" evidence="1">
    <location>
        <begin position="12"/>
        <end position="30"/>
    </location>
</feature>
<keyword evidence="1" id="KW-1133">Transmembrane helix</keyword>
<feature type="domain" description="CAAX prenyl protease 2/Lysostaphin resistance protein A-like" evidence="2">
    <location>
        <begin position="173"/>
        <end position="260"/>
    </location>
</feature>
<gene>
    <name evidence="3" type="ORF">ENS64_15740</name>
</gene>
<reference evidence="3" key="1">
    <citation type="journal article" date="2020" name="mSystems">
        <title>Genome- and Community-Level Interaction Insights into Carbon Utilization and Element Cycling Functions of Hydrothermarchaeota in Hydrothermal Sediment.</title>
        <authorList>
            <person name="Zhou Z."/>
            <person name="Liu Y."/>
            <person name="Xu W."/>
            <person name="Pan J."/>
            <person name="Luo Z.H."/>
            <person name="Li M."/>
        </authorList>
    </citation>
    <scope>NUCLEOTIDE SEQUENCE [LARGE SCALE GENOMIC DNA]</scope>
    <source>
        <strain evidence="3">SpSt-508</strain>
    </source>
</reference>
<dbReference type="PANTHER" id="PTHR43592">
    <property type="entry name" value="CAAX AMINO TERMINAL PROTEASE"/>
    <property type="match status" value="1"/>
</dbReference>
<sequence length="275" mass="30260">MLEFPSGSLPRLLSSLIIQTLLFASVYVWVQVLRSRRQGTPLFAAVECPRWTYPPPAVGMAWGWVAFLIWSRWQREFAPENEPADLPTVVGSLLLTLTAWGLLFSALAVGNPTLWGGLRGTAAGGIDQLRWGGWGYLIAIGPTFVLAFASARWRGVETQHSYLLALERSPSAWLLILLVLSAVVAAPLAEELLFRVTLQGWLRQWLGGPCAVLSVAVLFAGIHGWRDAPALLPLSITLGLLYERQRSYLAVCTTHALFNGVMLLLQWLKVLDAST</sequence>
<evidence type="ECO:0000259" key="2">
    <source>
        <dbReference type="Pfam" id="PF02517"/>
    </source>
</evidence>
<feature type="transmembrane region" description="Helical" evidence="1">
    <location>
        <begin position="51"/>
        <end position="70"/>
    </location>
</feature>
<dbReference type="Pfam" id="PF02517">
    <property type="entry name" value="Rce1-like"/>
    <property type="match status" value="1"/>
</dbReference>
<feature type="transmembrane region" description="Helical" evidence="1">
    <location>
        <begin position="248"/>
        <end position="268"/>
    </location>
</feature>
<keyword evidence="3" id="KW-0482">Metalloprotease</keyword>
<keyword evidence="1" id="KW-0472">Membrane</keyword>
<feature type="transmembrane region" description="Helical" evidence="1">
    <location>
        <begin position="90"/>
        <end position="110"/>
    </location>
</feature>
<accession>A0A7C4LN75</accession>
<feature type="transmembrane region" description="Helical" evidence="1">
    <location>
        <begin position="171"/>
        <end position="193"/>
    </location>
</feature>
<dbReference type="GO" id="GO:0080120">
    <property type="term" value="P:CAAX-box protein maturation"/>
    <property type="evidence" value="ECO:0007669"/>
    <property type="project" value="UniProtKB-ARBA"/>
</dbReference>